<dbReference type="EMBL" id="CP022110">
    <property type="protein sequence ID" value="ASG20113.1"/>
    <property type="molecule type" value="Genomic_DNA"/>
</dbReference>
<dbReference type="KEGG" id="nao:Y958_04185"/>
<reference evidence="1 2" key="1">
    <citation type="submission" date="2017-06" db="EMBL/GenBank/DDBJ databases">
        <title>Complete genome sequence of Nitrospirillum amazonense strain CBAmC, an endophytic nitrogen-fixing and plant growth-promoting bacterium, isolated from sugarcane.</title>
        <authorList>
            <person name="Schwab S."/>
            <person name="dos Santos Teixeira K.R."/>
            <person name="Simoes Araujo J.L."/>
            <person name="Soares Vidal M."/>
            <person name="Borges de Freitas H.R."/>
            <person name="Rivello Crivelaro A.L."/>
            <person name="Bueno de Camargo Nunes A."/>
            <person name="dos Santos C.M."/>
            <person name="Palmeira da Silva Rosa D."/>
            <person name="da Silva Padilha D."/>
            <person name="da Silva E."/>
            <person name="Araujo Terra L."/>
            <person name="Soares Mendes V."/>
            <person name="Farinelli L."/>
            <person name="Magalhaes Cruz L."/>
            <person name="Baldani J.I."/>
        </authorList>
    </citation>
    <scope>NUCLEOTIDE SEQUENCE [LARGE SCALE GENOMIC DNA]</scope>
    <source>
        <strain evidence="1 2">CBAmC</strain>
    </source>
</reference>
<dbReference type="Proteomes" id="UP000197153">
    <property type="component" value="Chromosome 1"/>
</dbReference>
<name>A0A248JMZ8_9PROT</name>
<organism evidence="1 2">
    <name type="scientific">Nitrospirillum viridazoti CBAmc</name>
    <dbReference type="NCBI Taxonomy" id="1441467"/>
    <lineage>
        <taxon>Bacteria</taxon>
        <taxon>Pseudomonadati</taxon>
        <taxon>Pseudomonadota</taxon>
        <taxon>Alphaproteobacteria</taxon>
        <taxon>Rhodospirillales</taxon>
        <taxon>Azospirillaceae</taxon>
        <taxon>Nitrospirillum</taxon>
        <taxon>Nitrospirillum viridazoti</taxon>
    </lineage>
</organism>
<evidence type="ECO:0000313" key="1">
    <source>
        <dbReference type="EMBL" id="ASG20113.1"/>
    </source>
</evidence>
<proteinExistence type="predicted"/>
<keyword evidence="2" id="KW-1185">Reference proteome</keyword>
<accession>A0A248JMZ8</accession>
<dbReference type="AlphaFoldDB" id="A0A248JMZ8"/>
<sequence>MYPLSLQGRVTHQRRAADIEQEAFRQVTISLETRKMAVTREGATLSFFSIPALRWNTDLFSGFENGTVSLHEVADNRLILRYALQAC</sequence>
<evidence type="ECO:0000313" key="2">
    <source>
        <dbReference type="Proteomes" id="UP000197153"/>
    </source>
</evidence>
<dbReference type="RefSeq" id="WP_088871018.1">
    <property type="nucleotide sequence ID" value="NZ_CP022110.1"/>
</dbReference>
<protein>
    <submittedName>
        <fullName evidence="1">Uncharacterized protein</fullName>
    </submittedName>
</protein>
<gene>
    <name evidence="1" type="ORF">Y958_04185</name>
</gene>